<dbReference type="EMBL" id="LAZR01004674">
    <property type="protein sequence ID" value="KKN06574.1"/>
    <property type="molecule type" value="Genomic_DNA"/>
</dbReference>
<comment type="caution">
    <text evidence="1">The sequence shown here is derived from an EMBL/GenBank/DDBJ whole genome shotgun (WGS) entry which is preliminary data.</text>
</comment>
<dbReference type="AlphaFoldDB" id="A0A0F9MLK5"/>
<name>A0A0F9MLK5_9ZZZZ</name>
<organism evidence="1">
    <name type="scientific">marine sediment metagenome</name>
    <dbReference type="NCBI Taxonomy" id="412755"/>
    <lineage>
        <taxon>unclassified sequences</taxon>
        <taxon>metagenomes</taxon>
        <taxon>ecological metagenomes</taxon>
    </lineage>
</organism>
<sequence length="229" mass="25151">MIRDMAGIRGRLSWTVFEHTETGLLYIEKLLQKFFANIITKEEKDKEYQAILDDRSLSKIKVFGESCSYKQLVSRGFFNQLRWMLGFNHNIITNQGDALIADQMSQTPTQTKVDNTNGYITVGTGWTGVTPKTNEAVNTPATGSPTQSMKATYPQKKGAFGAADDNVTQYRTIFAAGELNATGIDEAGLGNNATEASGDNLSYGEITPTVDVTVADTLQVDWEHTYLGA</sequence>
<evidence type="ECO:0000313" key="1">
    <source>
        <dbReference type="EMBL" id="KKN06574.1"/>
    </source>
</evidence>
<protein>
    <submittedName>
        <fullName evidence="1">Uncharacterized protein</fullName>
    </submittedName>
</protein>
<proteinExistence type="predicted"/>
<accession>A0A0F9MLK5</accession>
<gene>
    <name evidence="1" type="ORF">LCGC14_1075900</name>
</gene>
<reference evidence="1" key="1">
    <citation type="journal article" date="2015" name="Nature">
        <title>Complex archaea that bridge the gap between prokaryotes and eukaryotes.</title>
        <authorList>
            <person name="Spang A."/>
            <person name="Saw J.H."/>
            <person name="Jorgensen S.L."/>
            <person name="Zaremba-Niedzwiedzka K."/>
            <person name="Martijn J."/>
            <person name="Lind A.E."/>
            <person name="van Eijk R."/>
            <person name="Schleper C."/>
            <person name="Guy L."/>
            <person name="Ettema T.J."/>
        </authorList>
    </citation>
    <scope>NUCLEOTIDE SEQUENCE</scope>
</reference>